<dbReference type="InterPro" id="IPR052909">
    <property type="entry name" value="Transposase_6_like"/>
</dbReference>
<dbReference type="EMBL" id="JACHMH010000001">
    <property type="protein sequence ID" value="MBB4678180.1"/>
    <property type="molecule type" value="Genomic_DNA"/>
</dbReference>
<dbReference type="Pfam" id="PF13340">
    <property type="entry name" value="DUF4096"/>
    <property type="match status" value="1"/>
</dbReference>
<proteinExistence type="predicted"/>
<keyword evidence="3" id="KW-1185">Reference proteome</keyword>
<dbReference type="AlphaFoldDB" id="A0A7W7CBS1"/>
<dbReference type="RefSeq" id="WP_185004042.1">
    <property type="nucleotide sequence ID" value="NZ_BAAAUI010000004.1"/>
</dbReference>
<organism evidence="2 3">
    <name type="scientific">Crossiella cryophila</name>
    <dbReference type="NCBI Taxonomy" id="43355"/>
    <lineage>
        <taxon>Bacteria</taxon>
        <taxon>Bacillati</taxon>
        <taxon>Actinomycetota</taxon>
        <taxon>Actinomycetes</taxon>
        <taxon>Pseudonocardiales</taxon>
        <taxon>Pseudonocardiaceae</taxon>
        <taxon>Crossiella</taxon>
    </lineage>
</organism>
<name>A0A7W7CBS1_9PSEU</name>
<evidence type="ECO:0000313" key="2">
    <source>
        <dbReference type="EMBL" id="MBB4678180.1"/>
    </source>
</evidence>
<dbReference type="PANTHER" id="PTHR46637:SF1">
    <property type="entry name" value="BLL5188 PROTEIN"/>
    <property type="match status" value="1"/>
</dbReference>
<evidence type="ECO:0000259" key="1">
    <source>
        <dbReference type="Pfam" id="PF13340"/>
    </source>
</evidence>
<protein>
    <submittedName>
        <fullName evidence="2">Transposase</fullName>
    </submittedName>
</protein>
<reference evidence="2 3" key="1">
    <citation type="submission" date="2020-08" db="EMBL/GenBank/DDBJ databases">
        <title>Sequencing the genomes of 1000 actinobacteria strains.</title>
        <authorList>
            <person name="Klenk H.-P."/>
        </authorList>
    </citation>
    <scope>NUCLEOTIDE SEQUENCE [LARGE SCALE GENOMIC DNA]</scope>
    <source>
        <strain evidence="2 3">DSM 44230</strain>
    </source>
</reference>
<dbReference type="PANTHER" id="PTHR46637">
    <property type="entry name" value="TIS1421-TRANSPOSASE PROTEIN A"/>
    <property type="match status" value="1"/>
</dbReference>
<evidence type="ECO:0000313" key="3">
    <source>
        <dbReference type="Proteomes" id="UP000533598"/>
    </source>
</evidence>
<comment type="caution">
    <text evidence="2">The sequence shown here is derived from an EMBL/GenBank/DDBJ whole genome shotgun (WGS) entry which is preliminary data.</text>
</comment>
<gene>
    <name evidence="2" type="ORF">HNR67_004298</name>
</gene>
<dbReference type="InterPro" id="IPR025161">
    <property type="entry name" value="IS402-like_dom"/>
</dbReference>
<accession>A0A7W7CBS1</accession>
<dbReference type="Proteomes" id="UP000533598">
    <property type="component" value="Unassembled WGS sequence"/>
</dbReference>
<sequence length="187" mass="21257">MRGLGEQLNTVRKSAGPCPRCGLRESFTVHAHAVVWQCGLVRWLPPLKSPHEELTGACLLTREHRLGVTMLSRAKVIHTLVPDELWRQIQPRLPVRAPRRDRNPGRIPIDDRAVLAGIVYVLSLRIPWKALPNEAVGCSGVTCWRRLREWKQAGAWPEVRELVDHRLRVLAARDLRIAISPSPPVRR</sequence>
<feature type="domain" description="Insertion element IS402-like" evidence="1">
    <location>
        <begin position="82"/>
        <end position="158"/>
    </location>
</feature>